<evidence type="ECO:0000259" key="1">
    <source>
        <dbReference type="PROSITE" id="PS50801"/>
    </source>
</evidence>
<dbReference type="AlphaFoldDB" id="A0A919SFS9"/>
<feature type="domain" description="STAS" evidence="1">
    <location>
        <begin position="19"/>
        <end position="104"/>
    </location>
</feature>
<dbReference type="Proteomes" id="UP000680865">
    <property type="component" value="Unassembled WGS sequence"/>
</dbReference>
<dbReference type="Pfam" id="PF13466">
    <property type="entry name" value="STAS_2"/>
    <property type="match status" value="1"/>
</dbReference>
<dbReference type="Gene3D" id="3.30.750.24">
    <property type="entry name" value="STAS domain"/>
    <property type="match status" value="1"/>
</dbReference>
<gene>
    <name evidence="2" type="ORF">Aco04nite_23790</name>
</gene>
<dbReference type="InterPro" id="IPR036513">
    <property type="entry name" value="STAS_dom_sf"/>
</dbReference>
<evidence type="ECO:0000313" key="2">
    <source>
        <dbReference type="EMBL" id="GIM71101.1"/>
    </source>
</evidence>
<protein>
    <recommendedName>
        <fullName evidence="1">STAS domain-containing protein</fullName>
    </recommendedName>
</protein>
<dbReference type="CDD" id="cd07043">
    <property type="entry name" value="STAS_anti-anti-sigma_factors"/>
    <property type="match status" value="1"/>
</dbReference>
<keyword evidence="3" id="KW-1185">Reference proteome</keyword>
<organism evidence="2 3">
    <name type="scientific">Winogradskya consettensis</name>
    <dbReference type="NCBI Taxonomy" id="113560"/>
    <lineage>
        <taxon>Bacteria</taxon>
        <taxon>Bacillati</taxon>
        <taxon>Actinomycetota</taxon>
        <taxon>Actinomycetes</taxon>
        <taxon>Micromonosporales</taxon>
        <taxon>Micromonosporaceae</taxon>
        <taxon>Winogradskya</taxon>
    </lineage>
</organism>
<dbReference type="EMBL" id="BOQP01000008">
    <property type="protein sequence ID" value="GIM71101.1"/>
    <property type="molecule type" value="Genomic_DNA"/>
</dbReference>
<reference evidence="2" key="1">
    <citation type="submission" date="2021-03" db="EMBL/GenBank/DDBJ databases">
        <title>Whole genome shotgun sequence of Actinoplanes consettensis NBRC 14913.</title>
        <authorList>
            <person name="Komaki H."/>
            <person name="Tamura T."/>
        </authorList>
    </citation>
    <scope>NUCLEOTIDE SEQUENCE</scope>
    <source>
        <strain evidence="2">NBRC 14913</strain>
    </source>
</reference>
<dbReference type="PROSITE" id="PS50801">
    <property type="entry name" value="STAS"/>
    <property type="match status" value="1"/>
</dbReference>
<evidence type="ECO:0000313" key="3">
    <source>
        <dbReference type="Proteomes" id="UP000680865"/>
    </source>
</evidence>
<sequence length="130" mass="14195">MRHYGITRIMVDGGREVCVRLFGDVDGDARDELRRELHDAVVDNTAPLFVVDLDETRFLDSEAVGALLEGCLHAREAGKQAEIINARGVVRAVLTVTGVLDLFGATPSGPNVVPLPAERGRPDWPHRRAT</sequence>
<dbReference type="SUPFAM" id="SSF52091">
    <property type="entry name" value="SpoIIaa-like"/>
    <property type="match status" value="1"/>
</dbReference>
<dbReference type="RefSeq" id="WP_212997230.1">
    <property type="nucleotide sequence ID" value="NZ_BAAATW010000003.1"/>
</dbReference>
<name>A0A919SFS9_9ACTN</name>
<dbReference type="InterPro" id="IPR058548">
    <property type="entry name" value="MlaB-like_STAS"/>
</dbReference>
<accession>A0A919SFS9</accession>
<comment type="caution">
    <text evidence="2">The sequence shown here is derived from an EMBL/GenBank/DDBJ whole genome shotgun (WGS) entry which is preliminary data.</text>
</comment>
<proteinExistence type="predicted"/>
<dbReference type="InterPro" id="IPR002645">
    <property type="entry name" value="STAS_dom"/>
</dbReference>